<dbReference type="GO" id="GO:1902201">
    <property type="term" value="P:negative regulation of bacterial-type flagellum-dependent cell motility"/>
    <property type="evidence" value="ECO:0007669"/>
    <property type="project" value="TreeGrafter"/>
</dbReference>
<feature type="domain" description="GGDEF" evidence="6">
    <location>
        <begin position="240"/>
        <end position="375"/>
    </location>
</feature>
<dbReference type="Pfam" id="PF00990">
    <property type="entry name" value="GGDEF"/>
    <property type="match status" value="1"/>
</dbReference>
<dbReference type="PANTHER" id="PTHR45138:SF9">
    <property type="entry name" value="DIGUANYLATE CYCLASE DGCM-RELATED"/>
    <property type="match status" value="1"/>
</dbReference>
<dbReference type="CDD" id="cd01949">
    <property type="entry name" value="GGDEF"/>
    <property type="match status" value="1"/>
</dbReference>
<keyword evidence="5" id="KW-1133">Transmembrane helix</keyword>
<keyword evidence="5" id="KW-0472">Membrane</keyword>
<accession>A0A128EZ59</accession>
<feature type="transmembrane region" description="Helical" evidence="5">
    <location>
        <begin position="180"/>
        <end position="197"/>
    </location>
</feature>
<evidence type="ECO:0000256" key="2">
    <source>
        <dbReference type="ARBA" id="ARBA00012528"/>
    </source>
</evidence>
<name>A0A128EZ59_9GAMM</name>
<dbReference type="GO" id="GO:0005886">
    <property type="term" value="C:plasma membrane"/>
    <property type="evidence" value="ECO:0007669"/>
    <property type="project" value="TreeGrafter"/>
</dbReference>
<evidence type="ECO:0000256" key="3">
    <source>
        <dbReference type="ARBA" id="ARBA00034247"/>
    </source>
</evidence>
<feature type="transmembrane region" description="Helical" evidence="5">
    <location>
        <begin position="40"/>
        <end position="57"/>
    </location>
</feature>
<feature type="transmembrane region" description="Helical" evidence="5">
    <location>
        <begin position="69"/>
        <end position="86"/>
    </location>
</feature>
<dbReference type="NCBIfam" id="TIGR00254">
    <property type="entry name" value="GGDEF"/>
    <property type="match status" value="1"/>
</dbReference>
<dbReference type="AlphaFoldDB" id="A0A128EZ59"/>
<organism evidence="7 8">
    <name type="scientific">Grimontia celer</name>
    <dbReference type="NCBI Taxonomy" id="1796497"/>
    <lineage>
        <taxon>Bacteria</taxon>
        <taxon>Pseudomonadati</taxon>
        <taxon>Pseudomonadota</taxon>
        <taxon>Gammaproteobacteria</taxon>
        <taxon>Vibrionales</taxon>
        <taxon>Vibrionaceae</taxon>
        <taxon>Grimontia</taxon>
    </lineage>
</organism>
<dbReference type="GO" id="GO:0043709">
    <property type="term" value="P:cell adhesion involved in single-species biofilm formation"/>
    <property type="evidence" value="ECO:0007669"/>
    <property type="project" value="TreeGrafter"/>
</dbReference>
<comment type="cofactor">
    <cofactor evidence="1">
        <name>Mg(2+)</name>
        <dbReference type="ChEBI" id="CHEBI:18420"/>
    </cofactor>
</comment>
<evidence type="ECO:0000256" key="1">
    <source>
        <dbReference type="ARBA" id="ARBA00001946"/>
    </source>
</evidence>
<proteinExistence type="predicted"/>
<evidence type="ECO:0000256" key="4">
    <source>
        <dbReference type="SAM" id="MobiDB-lite"/>
    </source>
</evidence>
<reference evidence="8" key="1">
    <citation type="submission" date="2016-02" db="EMBL/GenBank/DDBJ databases">
        <authorList>
            <person name="Rodrigo-Torres Lidia"/>
            <person name="Arahal R.David."/>
        </authorList>
    </citation>
    <scope>NUCLEOTIDE SEQUENCE [LARGE SCALE GENOMIC DNA]</scope>
    <source>
        <strain evidence="8">CECT 9029</strain>
    </source>
</reference>
<keyword evidence="7" id="KW-0548">Nucleotidyltransferase</keyword>
<feature type="region of interest" description="Disordered" evidence="4">
    <location>
        <begin position="363"/>
        <end position="386"/>
    </location>
</feature>
<dbReference type="SUPFAM" id="SSF55073">
    <property type="entry name" value="Nucleotide cyclase"/>
    <property type="match status" value="1"/>
</dbReference>
<gene>
    <name evidence="7" type="primary">adrA_1</name>
    <name evidence="7" type="ORF">GCE9029_01400</name>
</gene>
<comment type="catalytic activity">
    <reaction evidence="3">
        <text>2 GTP = 3',3'-c-di-GMP + 2 diphosphate</text>
        <dbReference type="Rhea" id="RHEA:24898"/>
        <dbReference type="ChEBI" id="CHEBI:33019"/>
        <dbReference type="ChEBI" id="CHEBI:37565"/>
        <dbReference type="ChEBI" id="CHEBI:58805"/>
        <dbReference type="EC" id="2.7.7.65"/>
    </reaction>
</comment>
<dbReference type="InterPro" id="IPR029787">
    <property type="entry name" value="Nucleotide_cyclase"/>
</dbReference>
<evidence type="ECO:0000313" key="8">
    <source>
        <dbReference type="Proteomes" id="UP000071641"/>
    </source>
</evidence>
<dbReference type="InterPro" id="IPR043128">
    <property type="entry name" value="Rev_trsase/Diguanyl_cyclase"/>
</dbReference>
<evidence type="ECO:0000259" key="6">
    <source>
        <dbReference type="PROSITE" id="PS50887"/>
    </source>
</evidence>
<dbReference type="STRING" id="1796497.GCE9029_01400"/>
<feature type="transmembrane region" description="Helical" evidence="5">
    <location>
        <begin position="98"/>
        <end position="114"/>
    </location>
</feature>
<dbReference type="InterPro" id="IPR050469">
    <property type="entry name" value="Diguanylate_Cyclase"/>
</dbReference>
<dbReference type="FunFam" id="3.30.70.270:FF:000001">
    <property type="entry name" value="Diguanylate cyclase domain protein"/>
    <property type="match status" value="1"/>
</dbReference>
<dbReference type="Proteomes" id="UP000071641">
    <property type="component" value="Unassembled WGS sequence"/>
</dbReference>
<evidence type="ECO:0000313" key="7">
    <source>
        <dbReference type="EMBL" id="CZF79331.1"/>
    </source>
</evidence>
<dbReference type="PANTHER" id="PTHR45138">
    <property type="entry name" value="REGULATORY COMPONENTS OF SENSORY TRANSDUCTION SYSTEM"/>
    <property type="match status" value="1"/>
</dbReference>
<keyword evidence="5" id="KW-0812">Transmembrane</keyword>
<feature type="transmembrane region" description="Helical" evidence="5">
    <location>
        <begin position="126"/>
        <end position="147"/>
    </location>
</feature>
<dbReference type="PROSITE" id="PS50887">
    <property type="entry name" value="GGDEF"/>
    <property type="match status" value="1"/>
</dbReference>
<dbReference type="SMART" id="SM00267">
    <property type="entry name" value="GGDEF"/>
    <property type="match status" value="1"/>
</dbReference>
<protein>
    <recommendedName>
        <fullName evidence="2">diguanylate cyclase</fullName>
        <ecNumber evidence="2">2.7.7.65</ecNumber>
    </recommendedName>
</protein>
<dbReference type="EMBL" id="FIZX01000001">
    <property type="protein sequence ID" value="CZF79331.1"/>
    <property type="molecule type" value="Genomic_DNA"/>
</dbReference>
<dbReference type="Gene3D" id="3.30.70.270">
    <property type="match status" value="1"/>
</dbReference>
<dbReference type="EC" id="2.7.7.65" evidence="2"/>
<dbReference type="GO" id="GO:0052621">
    <property type="term" value="F:diguanylate cyclase activity"/>
    <property type="evidence" value="ECO:0007669"/>
    <property type="project" value="UniProtKB-EC"/>
</dbReference>
<sequence length="393" mass="44583">MRDMELSLSQYKTQLGELLTARSHAAAFNTTRATYLRTRIVALCYIWAALCALWIPVDALLLNESVTTLAIFRLKLCAVLLFIGWTTNQRSTLNACRNAMFALVVSLNMFYMLTNHQLGYPHNIDAFSYCYNLLPFVYVVILTILPLTVKESVCVMLITAASQIYVDIQSGALLSFDTIALYWLQTVVGILVIWAQTSKLHMMLRLYRHATLDPLTGVYNRRMLLTLAKRDFENTRTKSRPYSVLLMDLDRFKRVNDRYGHHAGDIVLQAFTQAVQETQRKSDIFGRFGGEEFILFLPQCSADNAQLVADRIMTRVRDMGIEVEGVSEPLKVTTSIGISTSLCKSDDLSLILEQADQALFKAKNGGRDQSSTYDQEEDLIEDGQKRPWLELVN</sequence>
<evidence type="ECO:0000256" key="5">
    <source>
        <dbReference type="SAM" id="Phobius"/>
    </source>
</evidence>
<keyword evidence="8" id="KW-1185">Reference proteome</keyword>
<keyword evidence="7" id="KW-0808">Transferase</keyword>
<dbReference type="InterPro" id="IPR000160">
    <property type="entry name" value="GGDEF_dom"/>
</dbReference>